<evidence type="ECO:0000256" key="2">
    <source>
        <dbReference type="ARBA" id="ARBA00022840"/>
    </source>
</evidence>
<feature type="region of interest" description="Disordered" evidence="3">
    <location>
        <begin position="307"/>
        <end position="329"/>
    </location>
</feature>
<protein>
    <submittedName>
        <fullName evidence="5">AAA family ATPase</fullName>
    </submittedName>
</protein>
<name>A0ABY5V1S6_9BACT</name>
<reference evidence="5" key="1">
    <citation type="journal article" date="2022" name="Cell">
        <title>Design, construction, and in vivo augmentation of a complex gut microbiome.</title>
        <authorList>
            <person name="Cheng A.G."/>
            <person name="Ho P.Y."/>
            <person name="Aranda-Diaz A."/>
            <person name="Jain S."/>
            <person name="Yu F.B."/>
            <person name="Meng X."/>
            <person name="Wang M."/>
            <person name="Iakiviak M."/>
            <person name="Nagashima K."/>
            <person name="Zhao A."/>
            <person name="Murugkar P."/>
            <person name="Patil A."/>
            <person name="Atabakhsh K."/>
            <person name="Weakley A."/>
            <person name="Yan J."/>
            <person name="Brumbaugh A.R."/>
            <person name="Higginbottom S."/>
            <person name="Dimas A."/>
            <person name="Shiver A.L."/>
            <person name="Deutschbauer A."/>
            <person name="Neff N."/>
            <person name="Sonnenburg J.L."/>
            <person name="Huang K.C."/>
            <person name="Fischbach M.A."/>
        </authorList>
    </citation>
    <scope>NUCLEOTIDE SEQUENCE</scope>
    <source>
        <strain evidence="5">AP11</strain>
    </source>
</reference>
<dbReference type="InterPro" id="IPR027417">
    <property type="entry name" value="P-loop_NTPase"/>
</dbReference>
<dbReference type="Pfam" id="PF13604">
    <property type="entry name" value="AAA_30"/>
    <property type="match status" value="1"/>
</dbReference>
<evidence type="ECO:0000256" key="1">
    <source>
        <dbReference type="ARBA" id="ARBA00022741"/>
    </source>
</evidence>
<dbReference type="Pfam" id="PF13538">
    <property type="entry name" value="UvrD_C_2"/>
    <property type="match status" value="1"/>
</dbReference>
<accession>A0ABY5V1S6</accession>
<keyword evidence="6" id="KW-1185">Reference proteome</keyword>
<dbReference type="Gene3D" id="3.40.50.300">
    <property type="entry name" value="P-loop containing nucleotide triphosphate hydrolases"/>
    <property type="match status" value="2"/>
</dbReference>
<organism evidence="5 6">
    <name type="scientific">Alistipes ihumii AP11</name>
    <dbReference type="NCBI Taxonomy" id="1211813"/>
    <lineage>
        <taxon>Bacteria</taxon>
        <taxon>Pseudomonadati</taxon>
        <taxon>Bacteroidota</taxon>
        <taxon>Bacteroidia</taxon>
        <taxon>Bacteroidales</taxon>
        <taxon>Rikenellaceae</taxon>
        <taxon>Alistipes</taxon>
    </lineage>
</organism>
<keyword evidence="2" id="KW-0067">ATP-binding</keyword>
<dbReference type="EMBL" id="CP102294">
    <property type="protein sequence ID" value="UWN57714.1"/>
    <property type="molecule type" value="Genomic_DNA"/>
</dbReference>
<feature type="domain" description="AAA+ ATPase" evidence="4">
    <location>
        <begin position="38"/>
        <end position="245"/>
    </location>
</feature>
<dbReference type="GeneID" id="82890617"/>
<evidence type="ECO:0000256" key="3">
    <source>
        <dbReference type="SAM" id="MobiDB-lite"/>
    </source>
</evidence>
<dbReference type="PANTHER" id="PTHR43788:SF6">
    <property type="entry name" value="DNA HELICASE B"/>
    <property type="match status" value="1"/>
</dbReference>
<evidence type="ECO:0000313" key="6">
    <source>
        <dbReference type="Proteomes" id="UP001059295"/>
    </source>
</evidence>
<dbReference type="CDD" id="cd17933">
    <property type="entry name" value="DEXSc_RecD-like"/>
    <property type="match status" value="1"/>
</dbReference>
<dbReference type="InterPro" id="IPR003593">
    <property type="entry name" value="AAA+_ATPase"/>
</dbReference>
<dbReference type="Proteomes" id="UP001059295">
    <property type="component" value="Chromosome"/>
</dbReference>
<dbReference type="CDD" id="cd18809">
    <property type="entry name" value="SF1_C_RecD"/>
    <property type="match status" value="1"/>
</dbReference>
<evidence type="ECO:0000259" key="4">
    <source>
        <dbReference type="SMART" id="SM00382"/>
    </source>
</evidence>
<dbReference type="RefSeq" id="WP_019244863.1">
    <property type="nucleotide sequence ID" value="NZ_CAPH01000004.1"/>
</dbReference>
<dbReference type="SUPFAM" id="SSF52540">
    <property type="entry name" value="P-loop containing nucleoside triphosphate hydrolases"/>
    <property type="match status" value="1"/>
</dbReference>
<dbReference type="InterPro" id="IPR027785">
    <property type="entry name" value="UvrD-like_helicase_C"/>
</dbReference>
<dbReference type="InterPro" id="IPR050534">
    <property type="entry name" value="Coronavir_polyprotein_1ab"/>
</dbReference>
<keyword evidence="1" id="KW-0547">Nucleotide-binding</keyword>
<evidence type="ECO:0000313" key="5">
    <source>
        <dbReference type="EMBL" id="UWN57714.1"/>
    </source>
</evidence>
<gene>
    <name evidence="5" type="ORF">NQ491_02745</name>
</gene>
<sequence length="484" mass="54802">MLSSHIASQIYKNFGFDPTPGQKTVVERLSRFIAEAPTDRTFILNGYAGTGKTTLVAALVRTLEEMGVPAVLLAPTGRAAKVMSRYAGRKAYTIHKKIYRQKTLASAESHFSLDYNKQKNAVFIVDEASMLSNYSPDGSLFGSGQLLDDLVTYVRRGAGCRLILVGDTAQLPPVGLEHSPALDVQHMQGYGEAEAVLLDDVVRQDSQSGILFNATLVRCMLEADIIDIPMFDTSFDDVEALEGGEILEAIQSAYDRYGMDETIIITRSNKRANRFNEAVRRHVLFAEEEIGSGDLLMIVKNNYHYTGKQQQQDRQENPEQQPGGTDFIANGDTARLRRIRRFEDFYGFRFAQASLVFPDYDDMELECQVLLDTLSSESPALTREQSSRLFFAVAEDYADIPSKAKRYKEVRENPYFNAMQVKFAYAVTCHKAQGGQWRCVFVDRMLFGEETISRDLLRWLYTALTRATEKLYFINFDERFFEDK</sequence>
<dbReference type="SMART" id="SM00382">
    <property type="entry name" value="AAA"/>
    <property type="match status" value="1"/>
</dbReference>
<proteinExistence type="predicted"/>
<dbReference type="PANTHER" id="PTHR43788">
    <property type="entry name" value="DNA2/NAM7 HELICASE FAMILY MEMBER"/>
    <property type="match status" value="1"/>
</dbReference>